<dbReference type="Proteomes" id="UP000006564">
    <property type="component" value="Chromosome 8"/>
</dbReference>
<sequence length="197" mass="23007">MEQKTSEFHKRLTEWADRLPQCLKTGKDPEIPHILCLQMYYHAILIAIYNPHRLSREKLMPYTNYDTINPSQALTICLSSARSIGHWMQMYRTTWGLEHMPIFHIQWVQAALFILLENLQKADNCEAFIILSIAAKAFSRRFEKAKRLLRSLQETARELRINLPVEVAPLFIEIDGQWLLRPVRIKEETSDTASGDV</sequence>
<dbReference type="PANTHER" id="PTHR47256:SF1">
    <property type="entry name" value="ZN(II)2CYS6 TRANSCRIPTION FACTOR (EUROFUNG)"/>
    <property type="match status" value="1"/>
</dbReference>
<keyword evidence="3" id="KW-1185">Reference proteome</keyword>
<evidence type="ECO:0000256" key="1">
    <source>
        <dbReference type="SAM" id="Coils"/>
    </source>
</evidence>
<dbReference type="CDD" id="cd12148">
    <property type="entry name" value="fungal_TF_MHR"/>
    <property type="match status" value="1"/>
</dbReference>
<organism evidence="2 3">
    <name type="scientific">Aspergillus oryzae (strain ATCC 42149 / RIB 40)</name>
    <name type="common">Yellow koji mold</name>
    <dbReference type="NCBI Taxonomy" id="510516"/>
    <lineage>
        <taxon>Eukaryota</taxon>
        <taxon>Fungi</taxon>
        <taxon>Dikarya</taxon>
        <taxon>Ascomycota</taxon>
        <taxon>Pezizomycotina</taxon>
        <taxon>Eurotiomycetes</taxon>
        <taxon>Eurotiomycetidae</taxon>
        <taxon>Eurotiales</taxon>
        <taxon>Aspergillaceae</taxon>
        <taxon>Aspergillus</taxon>
        <taxon>Aspergillus subgen. Circumdati</taxon>
    </lineage>
</organism>
<dbReference type="InterPro" id="IPR053187">
    <property type="entry name" value="Notoamide_regulator"/>
</dbReference>
<dbReference type="PANTHER" id="PTHR47256">
    <property type="entry name" value="ZN(II)2CYS6 TRANSCRIPTION FACTOR (EUROFUNG)-RELATED"/>
    <property type="match status" value="1"/>
</dbReference>
<reference evidence="2 3" key="1">
    <citation type="journal article" date="2005" name="Nature">
        <title>Genome sequencing and analysis of Aspergillus oryzae.</title>
        <authorList>
            <person name="Machida M."/>
            <person name="Asai K."/>
            <person name="Sano M."/>
            <person name="Tanaka T."/>
            <person name="Kumagai T."/>
            <person name="Terai G."/>
            <person name="Kusumoto K."/>
            <person name="Arima T."/>
            <person name="Akita O."/>
            <person name="Kashiwagi Y."/>
            <person name="Abe K."/>
            <person name="Gomi K."/>
            <person name="Horiuchi H."/>
            <person name="Kitamoto K."/>
            <person name="Kobayashi T."/>
            <person name="Takeuchi M."/>
            <person name="Denning D.W."/>
            <person name="Galagan J.E."/>
            <person name="Nierman W.C."/>
            <person name="Yu J."/>
            <person name="Archer D.B."/>
            <person name="Bennett J.W."/>
            <person name="Bhatnagar D."/>
            <person name="Cleveland T.E."/>
            <person name="Fedorova N.D."/>
            <person name="Gotoh O."/>
            <person name="Horikawa H."/>
            <person name="Hosoyama A."/>
            <person name="Ichinomiya M."/>
            <person name="Igarashi R."/>
            <person name="Iwashita K."/>
            <person name="Juvvadi P.R."/>
            <person name="Kato M."/>
            <person name="Kato Y."/>
            <person name="Kin T."/>
            <person name="Kokubun A."/>
            <person name="Maeda H."/>
            <person name="Maeyama N."/>
            <person name="Maruyama J."/>
            <person name="Nagasaki H."/>
            <person name="Nakajima T."/>
            <person name="Oda K."/>
            <person name="Okada K."/>
            <person name="Paulsen I."/>
            <person name="Sakamoto K."/>
            <person name="Sawano T."/>
            <person name="Takahashi M."/>
            <person name="Takase K."/>
            <person name="Terabayashi Y."/>
            <person name="Wortman J."/>
            <person name="Yamada O."/>
            <person name="Yamagata Y."/>
            <person name="Anazawa H."/>
            <person name="Hata Y."/>
            <person name="Koide Y."/>
            <person name="Komori T."/>
            <person name="Koyama Y."/>
            <person name="Minetoki T."/>
            <person name="Suharnan S."/>
            <person name="Tanaka A."/>
            <person name="Isono K."/>
            <person name="Kuhara S."/>
            <person name="Ogasawara N."/>
            <person name="Kikuchi H."/>
        </authorList>
    </citation>
    <scope>NUCLEOTIDE SEQUENCE [LARGE SCALE GENOMIC DNA]</scope>
    <source>
        <strain evidence="3">ATCC 42149 / RIB 40</strain>
    </source>
</reference>
<dbReference type="EMBL" id="AP007175">
    <property type="protein sequence ID" value="BAE66216.1"/>
    <property type="molecule type" value="Genomic_DNA"/>
</dbReference>
<dbReference type="EMBL" id="BA000056">
    <property type="protein sequence ID" value="BAE66216.1"/>
    <property type="molecule type" value="Genomic_DNA"/>
</dbReference>
<dbReference type="AlphaFoldDB" id="Q2TX07"/>
<dbReference type="STRING" id="510516.Q2TX07"/>
<dbReference type="RefSeq" id="XP_023094147.1">
    <property type="nucleotide sequence ID" value="XM_023233691.1"/>
</dbReference>
<accession>Q2TX07</accession>
<dbReference type="GeneID" id="5999483"/>
<protein>
    <submittedName>
        <fullName evidence="2">DNA, SC010</fullName>
    </submittedName>
</protein>
<evidence type="ECO:0000313" key="2">
    <source>
        <dbReference type="EMBL" id="BAE66216.1"/>
    </source>
</evidence>
<evidence type="ECO:0000313" key="3">
    <source>
        <dbReference type="Proteomes" id="UP000006564"/>
    </source>
</evidence>
<feature type="coiled-coil region" evidence="1">
    <location>
        <begin position="135"/>
        <end position="162"/>
    </location>
</feature>
<dbReference type="HOGENOM" id="CLU_1383880_0_0_1"/>
<name>Q2TX07_ASPOR</name>
<dbReference type="KEGG" id="aor:AO090010000335"/>
<gene>
    <name evidence="2" type="ORF">AO090010000335</name>
</gene>
<keyword evidence="1" id="KW-0175">Coiled coil</keyword>
<proteinExistence type="predicted"/>